<sequence length="123" mass="13564">MKLLLATKPVIEIPVNAPAKVESINHVPLLEISAAFLSIGLAIAALIRAGTAKQVVLREAETELIKNLRHEIEEKDEEVETLKRKIYRLENRLRIADIELSGPINPPVGVYNGAFPQSNSGNY</sequence>
<dbReference type="Proteomes" id="UP000185860">
    <property type="component" value="Unassembled WGS sequence"/>
</dbReference>
<evidence type="ECO:0000313" key="2">
    <source>
        <dbReference type="EMBL" id="OKH38350.1"/>
    </source>
</evidence>
<dbReference type="EMBL" id="MRCE01000008">
    <property type="protein sequence ID" value="OKH38350.1"/>
    <property type="molecule type" value="Genomic_DNA"/>
</dbReference>
<comment type="caution">
    <text evidence="2">The sequence shown here is derived from an EMBL/GenBank/DDBJ whole genome shotgun (WGS) entry which is preliminary data.</text>
</comment>
<organism evidence="2 3">
    <name type="scientific">[Phormidium ambiguum] IAM M-71</name>
    <dbReference type="NCBI Taxonomy" id="454136"/>
    <lineage>
        <taxon>Bacteria</taxon>
        <taxon>Bacillati</taxon>
        <taxon>Cyanobacteriota</taxon>
        <taxon>Cyanophyceae</taxon>
        <taxon>Oscillatoriophycideae</taxon>
        <taxon>Aerosakkonematales</taxon>
        <taxon>Aerosakkonemataceae</taxon>
        <taxon>Floridanema</taxon>
    </lineage>
</organism>
<protein>
    <submittedName>
        <fullName evidence="2">Uncharacterized protein</fullName>
    </submittedName>
</protein>
<reference evidence="2 3" key="1">
    <citation type="submission" date="2016-11" db="EMBL/GenBank/DDBJ databases">
        <title>Draft Genome Sequences of Nine Cyanobacterial Strains from Diverse Habitats.</title>
        <authorList>
            <person name="Zhu T."/>
            <person name="Hou S."/>
            <person name="Lu X."/>
            <person name="Hess W.R."/>
        </authorList>
    </citation>
    <scope>NUCLEOTIDE SEQUENCE [LARGE SCALE GENOMIC DNA]</scope>
    <source>
        <strain evidence="2 3">IAM M-71</strain>
    </source>
</reference>
<dbReference type="STRING" id="454136.NIES2119_09950"/>
<evidence type="ECO:0000313" key="3">
    <source>
        <dbReference type="Proteomes" id="UP000185860"/>
    </source>
</evidence>
<proteinExistence type="predicted"/>
<evidence type="ECO:0000256" key="1">
    <source>
        <dbReference type="SAM" id="Coils"/>
    </source>
</evidence>
<feature type="coiled-coil region" evidence="1">
    <location>
        <begin position="58"/>
        <end position="99"/>
    </location>
</feature>
<accession>A0A1U7IMA1</accession>
<dbReference type="RefSeq" id="WP_073593317.1">
    <property type="nucleotide sequence ID" value="NZ_MRCE01000008.1"/>
</dbReference>
<keyword evidence="1" id="KW-0175">Coiled coil</keyword>
<gene>
    <name evidence="2" type="ORF">NIES2119_09950</name>
</gene>
<name>A0A1U7IMA1_9CYAN</name>
<dbReference type="AlphaFoldDB" id="A0A1U7IMA1"/>